<dbReference type="Pfam" id="PF04967">
    <property type="entry name" value="HTH_10"/>
    <property type="match status" value="1"/>
</dbReference>
<reference evidence="5 6" key="1">
    <citation type="submission" date="2022-06" db="EMBL/GenBank/DDBJ databases">
        <title>Haloarcula sp. a new haloarchaeum isolate from saline soil.</title>
        <authorList>
            <person name="Strakova D."/>
            <person name="Galisteo C."/>
            <person name="Sanchez-Porro C."/>
            <person name="Ventosa A."/>
        </authorList>
    </citation>
    <scope>NUCLEOTIDE SEQUENCE [LARGE SCALE GENOMIC DNA]</scope>
    <source>
        <strain evidence="5 6">S1CR25-12</strain>
    </source>
</reference>
<proteinExistence type="predicted"/>
<evidence type="ECO:0000256" key="1">
    <source>
        <dbReference type="ARBA" id="ARBA00023015"/>
    </source>
</evidence>
<keyword evidence="6" id="KW-1185">Reference proteome</keyword>
<sequence>MALLIVGLTRRFQWSSVRLQWGVQRSTVSKILGAMHIHSDRLQLDMPTIVDGTVPAEEFALHHTLSTVPGLSVKCERLVQSGERSVMPLVWMRGADRSAIDDALTDDSTVESVSCLSAFDGTNHLFRIEWVDRVRTLLEMMTNSKATVLDIHCRDDRWYLTVLYPTRKHFSQTHRFATEHGLPFDVTSIRETEGKPDWRSGLTEGQREVLVRAAQQGYFDVPRKRNLEGVADDCEVSHQALSERLRRGMGTLIEETLLGGPEPENPDGRTD</sequence>
<evidence type="ECO:0000256" key="2">
    <source>
        <dbReference type="ARBA" id="ARBA00023163"/>
    </source>
</evidence>
<evidence type="ECO:0000259" key="4">
    <source>
        <dbReference type="Pfam" id="PF15915"/>
    </source>
</evidence>
<evidence type="ECO:0000313" key="5">
    <source>
        <dbReference type="EMBL" id="MDS0261049.1"/>
    </source>
</evidence>
<gene>
    <name evidence="5" type="ORF">NDI56_16750</name>
</gene>
<protein>
    <submittedName>
        <fullName evidence="5">Helix-turn-helix domain-containing protein</fullName>
    </submittedName>
</protein>
<feature type="domain" description="HTH bat-type" evidence="3">
    <location>
        <begin position="202"/>
        <end position="253"/>
    </location>
</feature>
<dbReference type="RefSeq" id="WP_310920839.1">
    <property type="nucleotide sequence ID" value="NZ_JAMQON010000005.1"/>
</dbReference>
<keyword evidence="1" id="KW-0805">Transcription regulation</keyword>
<dbReference type="InterPro" id="IPR031803">
    <property type="entry name" value="BAT_GAF/HTH-assoc"/>
</dbReference>
<feature type="domain" description="Bacterioopsin transcriptional activator GAF and HTH associated" evidence="4">
    <location>
        <begin position="59"/>
        <end position="196"/>
    </location>
</feature>
<organism evidence="5 6">
    <name type="scientific">Haloarcula saliterrae</name>
    <dbReference type="NCBI Taxonomy" id="2950534"/>
    <lineage>
        <taxon>Archaea</taxon>
        <taxon>Methanobacteriati</taxon>
        <taxon>Methanobacteriota</taxon>
        <taxon>Stenosarchaea group</taxon>
        <taxon>Halobacteria</taxon>
        <taxon>Halobacteriales</taxon>
        <taxon>Haloarculaceae</taxon>
        <taxon>Haloarcula</taxon>
    </lineage>
</organism>
<evidence type="ECO:0000313" key="6">
    <source>
        <dbReference type="Proteomes" id="UP001259659"/>
    </source>
</evidence>
<dbReference type="Pfam" id="PF15915">
    <property type="entry name" value="BAT"/>
    <property type="match status" value="1"/>
</dbReference>
<dbReference type="Proteomes" id="UP001259659">
    <property type="component" value="Unassembled WGS sequence"/>
</dbReference>
<comment type="caution">
    <text evidence="5">The sequence shown here is derived from an EMBL/GenBank/DDBJ whole genome shotgun (WGS) entry which is preliminary data.</text>
</comment>
<dbReference type="EMBL" id="JAMQON010000005">
    <property type="protein sequence ID" value="MDS0261049.1"/>
    <property type="molecule type" value="Genomic_DNA"/>
</dbReference>
<dbReference type="InterPro" id="IPR007050">
    <property type="entry name" value="HTH_bacterioopsin"/>
</dbReference>
<keyword evidence="2" id="KW-0804">Transcription</keyword>
<dbReference type="PANTHER" id="PTHR34236">
    <property type="entry name" value="DIMETHYL SULFOXIDE REDUCTASE TRANSCRIPTIONAL ACTIVATOR"/>
    <property type="match status" value="1"/>
</dbReference>
<accession>A0ABU2FFN2</accession>
<evidence type="ECO:0000259" key="3">
    <source>
        <dbReference type="Pfam" id="PF04967"/>
    </source>
</evidence>
<dbReference type="PANTHER" id="PTHR34236:SF1">
    <property type="entry name" value="DIMETHYL SULFOXIDE REDUCTASE TRANSCRIPTIONAL ACTIVATOR"/>
    <property type="match status" value="1"/>
</dbReference>
<name>A0ABU2FFN2_9EURY</name>